<dbReference type="SUPFAM" id="SSF56300">
    <property type="entry name" value="Metallo-dependent phosphatases"/>
    <property type="match status" value="1"/>
</dbReference>
<dbReference type="eggNOG" id="KOG3593">
    <property type="taxonomic scope" value="Eukaryota"/>
</dbReference>
<sequence>MYSMKCPEKYLKIGNFYQYYSGQKKAPYLTIFIGGNHEASNHSRELYFGGWVAPNIYYMGQSNIIILKKGQNQIRLGGISGSPPLLYLLQNLKPNFWISGHLHCKFAAIFPHQNNGEYTKFLALDKCLPGKDFLQVLSFGDSNIDDQESSQIEMFYDQDWLVTFKQIFKTKELNPKKVVRAINAGSTITKMSTQGFVFQKDQGFDEDTNAVEYSGSSTNQIIKYAKEQYVYMTERHGYQSFNYQLNIEEEGTYVLILKFCEMYFDKKGKRVFNIKFGDKTVIQSLDIFAKVGKYVAHDEYVEFRYKNQKIFFKNQNCNNAFIDGKLLITFEKTDKDNPFIHGLVLFQGSLDQTDFYELGAYQQLWEKKYQLEMKLRLEQQAKLKVSKLKKQEKIIIRNDHQDIEDDYEQIDVKEKKFSVKKSGFSITQFLMTPIATCLGCMLHEQEMYFDCNELNINVDQTKPKGRLTNTSIAFLAPSEINFFKSSATRNVSAIRFFQKMGSIQTYQMKKEHPLYMQQVDMGQFKQSKNSLLVAQIVILQMQQDGLLYMQPHFSKGI</sequence>
<accession>G0R3L9</accession>
<dbReference type="RefSeq" id="XP_004027286.1">
    <property type="nucleotide sequence ID" value="XM_004027237.1"/>
</dbReference>
<dbReference type="InParanoid" id="G0R3L9"/>
<protein>
    <submittedName>
        <fullName evidence="2">Pyridine nucleotide-disulfide oxidoreductase family protein, putative</fullName>
    </submittedName>
</protein>
<dbReference type="InterPro" id="IPR029052">
    <property type="entry name" value="Metallo-depent_PP-like"/>
</dbReference>
<dbReference type="GeneID" id="14904010"/>
<name>G0R3L9_ICHMU</name>
<dbReference type="Pfam" id="PF05011">
    <property type="entry name" value="DBR1"/>
    <property type="match status" value="1"/>
</dbReference>
<dbReference type="InterPro" id="IPR007708">
    <property type="entry name" value="DBR1_C"/>
</dbReference>
<dbReference type="GO" id="GO:0005634">
    <property type="term" value="C:nucleus"/>
    <property type="evidence" value="ECO:0007669"/>
    <property type="project" value="TreeGrafter"/>
</dbReference>
<dbReference type="PANTHER" id="PTHR12849:SF0">
    <property type="entry name" value="LARIAT DEBRANCHING ENZYME"/>
    <property type="match status" value="1"/>
</dbReference>
<evidence type="ECO:0000259" key="1">
    <source>
        <dbReference type="SMART" id="SM01124"/>
    </source>
</evidence>
<dbReference type="STRING" id="857967.G0R3L9"/>
<dbReference type="EMBL" id="GL984307">
    <property type="protein sequence ID" value="EGR27941.1"/>
    <property type="molecule type" value="Genomic_DNA"/>
</dbReference>
<proteinExistence type="predicted"/>
<dbReference type="Proteomes" id="UP000008983">
    <property type="component" value="Unassembled WGS sequence"/>
</dbReference>
<dbReference type="Gene3D" id="2.60.120.430">
    <property type="entry name" value="Galactose-binding lectin"/>
    <property type="match status" value="1"/>
</dbReference>
<dbReference type="Pfam" id="PF11721">
    <property type="entry name" value="Malectin"/>
    <property type="match status" value="1"/>
</dbReference>
<dbReference type="PANTHER" id="PTHR12849">
    <property type="entry name" value="RNA LARIAT DEBRANCHING ENZYME"/>
    <property type="match status" value="1"/>
</dbReference>
<keyword evidence="3" id="KW-1185">Reference proteome</keyword>
<dbReference type="InterPro" id="IPR021720">
    <property type="entry name" value="Malectin_dom"/>
</dbReference>
<evidence type="ECO:0000313" key="2">
    <source>
        <dbReference type="EMBL" id="EGR27941.1"/>
    </source>
</evidence>
<feature type="domain" description="Lariat debranching enzyme C-terminal" evidence="1">
    <location>
        <begin position="110"/>
        <end position="226"/>
    </location>
</feature>
<gene>
    <name evidence="2" type="ORF">IMG5_186270</name>
</gene>
<dbReference type="GO" id="GO:0008419">
    <property type="term" value="F:RNA lariat debranching enzyme activity"/>
    <property type="evidence" value="ECO:0007669"/>
    <property type="project" value="TreeGrafter"/>
</dbReference>
<dbReference type="OrthoDB" id="303132at2759"/>
<dbReference type="eggNOG" id="KOG2863">
    <property type="taxonomic scope" value="Eukaryota"/>
</dbReference>
<evidence type="ECO:0000313" key="3">
    <source>
        <dbReference type="Proteomes" id="UP000008983"/>
    </source>
</evidence>
<dbReference type="SMART" id="SM01124">
    <property type="entry name" value="DBR1"/>
    <property type="match status" value="1"/>
</dbReference>
<organism evidence="2 3">
    <name type="scientific">Ichthyophthirius multifiliis</name>
    <name type="common">White spot disease agent</name>
    <name type="synonym">Ich</name>
    <dbReference type="NCBI Taxonomy" id="5932"/>
    <lineage>
        <taxon>Eukaryota</taxon>
        <taxon>Sar</taxon>
        <taxon>Alveolata</taxon>
        <taxon>Ciliophora</taxon>
        <taxon>Intramacronucleata</taxon>
        <taxon>Oligohymenophorea</taxon>
        <taxon>Hymenostomatida</taxon>
        <taxon>Ophryoglenina</taxon>
        <taxon>Ichthyophthirius</taxon>
    </lineage>
</organism>
<dbReference type="GO" id="GO:0000398">
    <property type="term" value="P:mRNA splicing, via spliceosome"/>
    <property type="evidence" value="ECO:0007669"/>
    <property type="project" value="TreeGrafter"/>
</dbReference>
<reference evidence="2 3" key="1">
    <citation type="submission" date="2011-07" db="EMBL/GenBank/DDBJ databases">
        <authorList>
            <person name="Coyne R."/>
            <person name="Brami D."/>
            <person name="Johnson J."/>
            <person name="Hostetler J."/>
            <person name="Hannick L."/>
            <person name="Clark T."/>
            <person name="Cassidy-Hanley D."/>
            <person name="Inman J."/>
        </authorList>
    </citation>
    <scope>NUCLEOTIDE SEQUENCE [LARGE SCALE GENOMIC DNA]</scope>
    <source>
        <strain evidence="2 3">G5</strain>
    </source>
</reference>
<dbReference type="AlphaFoldDB" id="G0R3L9"/>